<protein>
    <recommendedName>
        <fullName evidence="5">50S ribosomal protein L28</fullName>
    </recommendedName>
</protein>
<comment type="caution">
    <text evidence="3">The sequence shown here is derived from an EMBL/GenBank/DDBJ whole genome shotgun (WGS) entry which is preliminary data.</text>
</comment>
<gene>
    <name evidence="3" type="ORF">COU06_01705</name>
</gene>
<dbReference type="GO" id="GO:1990904">
    <property type="term" value="C:ribonucleoprotein complex"/>
    <property type="evidence" value="ECO:0007669"/>
    <property type="project" value="UniProtKB-KW"/>
</dbReference>
<dbReference type="Proteomes" id="UP000229112">
    <property type="component" value="Unassembled WGS sequence"/>
</dbReference>
<proteinExistence type="predicted"/>
<reference evidence="4" key="1">
    <citation type="submission" date="2017-09" db="EMBL/GenBank/DDBJ databases">
        <title>Depth-based differentiation of microbial function through sediment-hosted aquifers and enrichment of novel symbionts in the deep terrestrial subsurface.</title>
        <authorList>
            <person name="Probst A.J."/>
            <person name="Ladd B."/>
            <person name="Jarett J.K."/>
            <person name="Geller-Mcgrath D.E."/>
            <person name="Sieber C.M.K."/>
            <person name="Emerson J.B."/>
            <person name="Anantharaman K."/>
            <person name="Thomas B.C."/>
            <person name="Malmstrom R."/>
            <person name="Stieglmeier M."/>
            <person name="Klingl A."/>
            <person name="Woyke T."/>
            <person name="Ryan C.M."/>
            <person name="Banfield J.F."/>
        </authorList>
    </citation>
    <scope>NUCLEOTIDE SEQUENCE [LARGE SCALE GENOMIC DNA]</scope>
</reference>
<dbReference type="EMBL" id="PFAY01000012">
    <property type="protein sequence ID" value="PIT93099.1"/>
    <property type="molecule type" value="Genomic_DNA"/>
</dbReference>
<evidence type="ECO:0008006" key="5">
    <source>
        <dbReference type="Google" id="ProtNLM"/>
    </source>
</evidence>
<organism evidence="3 4">
    <name type="scientific">Candidatus Harrisonbacteria bacterium CG10_big_fil_rev_8_21_14_0_10_38_8</name>
    <dbReference type="NCBI Taxonomy" id="1974582"/>
    <lineage>
        <taxon>Bacteria</taxon>
        <taxon>Candidatus Harrisoniibacteriota</taxon>
    </lineage>
</organism>
<dbReference type="Gene3D" id="2.30.170.40">
    <property type="entry name" value="Ribosomal protein L28/L24"/>
    <property type="match status" value="1"/>
</dbReference>
<evidence type="ECO:0000256" key="2">
    <source>
        <dbReference type="ARBA" id="ARBA00023274"/>
    </source>
</evidence>
<sequence length="74" mass="8558">MRKCEICEKTSKMGGTRKLLRGHYNPTNWTRKYPNLQKTTTPKGEKVLACTKCIKTFSKDARLADRKAKKELVK</sequence>
<dbReference type="AlphaFoldDB" id="A0A2M6WK04"/>
<dbReference type="InterPro" id="IPR037147">
    <property type="entry name" value="Ribosomal_bL28_sf"/>
</dbReference>
<dbReference type="InterPro" id="IPR034704">
    <property type="entry name" value="Ribosomal_bL28/bL31-like_sf"/>
</dbReference>
<evidence type="ECO:0000256" key="1">
    <source>
        <dbReference type="ARBA" id="ARBA00022980"/>
    </source>
</evidence>
<accession>A0A2M6WK04</accession>
<keyword evidence="1" id="KW-0689">Ribosomal protein</keyword>
<dbReference type="GO" id="GO:0005840">
    <property type="term" value="C:ribosome"/>
    <property type="evidence" value="ECO:0007669"/>
    <property type="project" value="UniProtKB-KW"/>
</dbReference>
<dbReference type="SUPFAM" id="SSF143800">
    <property type="entry name" value="L28p-like"/>
    <property type="match status" value="1"/>
</dbReference>
<evidence type="ECO:0000313" key="4">
    <source>
        <dbReference type="Proteomes" id="UP000229112"/>
    </source>
</evidence>
<dbReference type="GO" id="GO:0003735">
    <property type="term" value="F:structural constituent of ribosome"/>
    <property type="evidence" value="ECO:0007669"/>
    <property type="project" value="InterPro"/>
</dbReference>
<evidence type="ECO:0000313" key="3">
    <source>
        <dbReference type="EMBL" id="PIT93099.1"/>
    </source>
</evidence>
<name>A0A2M6WK04_9BACT</name>
<keyword evidence="2" id="KW-0687">Ribonucleoprotein</keyword>